<keyword evidence="1" id="KW-1133">Transmembrane helix</keyword>
<evidence type="ECO:0000313" key="2">
    <source>
        <dbReference type="EMBL" id="QEK38833.1"/>
    </source>
</evidence>
<evidence type="ECO:0000256" key="1">
    <source>
        <dbReference type="SAM" id="Phobius"/>
    </source>
</evidence>
<gene>
    <name evidence="2" type="ORF">FZC36_00015</name>
</gene>
<dbReference type="KEGG" id="nabu:FZC36_00015"/>
<keyword evidence="1" id="KW-0812">Transmembrane</keyword>
<dbReference type="EMBL" id="CP043314">
    <property type="protein sequence ID" value="QEK38833.1"/>
    <property type="molecule type" value="Genomic_DNA"/>
</dbReference>
<keyword evidence="1" id="KW-0472">Membrane</keyword>
<evidence type="ECO:0000313" key="3">
    <source>
        <dbReference type="Proteomes" id="UP000324924"/>
    </source>
</evidence>
<keyword evidence="3" id="KW-1185">Reference proteome</keyword>
<dbReference type="Proteomes" id="UP000324924">
    <property type="component" value="Chromosome"/>
</dbReference>
<reference evidence="2 3" key="1">
    <citation type="submission" date="2019-08" db="EMBL/GenBank/DDBJ databases">
        <title>Highly reduced genomes of protist endosymbionts show evolutionary convergence.</title>
        <authorList>
            <person name="George E."/>
            <person name="Husnik F."/>
            <person name="Tashyreva D."/>
            <person name="Prokopchuk G."/>
            <person name="Horak A."/>
            <person name="Kwong W.K."/>
            <person name="Lukes J."/>
            <person name="Keeling P.J."/>
        </authorList>
    </citation>
    <scope>NUCLEOTIDE SEQUENCE [LARGE SCALE GENOMIC DNA]</scope>
    <source>
        <strain evidence="2">1604HC</strain>
    </source>
</reference>
<sequence>MILSSKVMCLKTQVGNNFYNSNLEKISDSKYDICLIDETLSYMKIERIPQGFNFLDRIKWILNLEKKLFLNKSFKRIFYNKELCVWIYSNIKVNKKIKWSVVEKVELLKKLCRNVNISEVWVIREGDRNVCVSLLKGKIVFFKVMDSNVGAEVAEISDYMSDKYSFKPYIRTFGDDVEINSDYSYSNSEVEVKTKLSIGMLAFSYLKSFKMDFYCYVTNSIALSLLILFSSYISINNKILKKDILINQKQILDLNNKLSNIPNVNHIKQLMSFKSNVFSFTQKHNKLSDKNVSF</sequence>
<dbReference type="AlphaFoldDB" id="A0A5C0UH12"/>
<organism evidence="2 3">
    <name type="scientific">Candidatus Nesciobacter abundans</name>
    <dbReference type="NCBI Taxonomy" id="2601668"/>
    <lineage>
        <taxon>Bacteria</taxon>
        <taxon>Pseudomonadati</taxon>
        <taxon>Pseudomonadota</taxon>
        <taxon>Alphaproteobacteria</taxon>
        <taxon>Holosporales</taxon>
        <taxon>Holosporaceae</taxon>
        <taxon>Candidatus Nesciobacter</taxon>
    </lineage>
</organism>
<accession>A0A5C0UH12</accession>
<dbReference type="RefSeq" id="WP_148971956.1">
    <property type="nucleotide sequence ID" value="NZ_CP043314.1"/>
</dbReference>
<name>A0A5C0UH12_9PROT</name>
<protein>
    <submittedName>
        <fullName evidence="2">Uncharacterized protein</fullName>
    </submittedName>
</protein>
<feature type="transmembrane region" description="Helical" evidence="1">
    <location>
        <begin position="213"/>
        <end position="235"/>
    </location>
</feature>
<proteinExistence type="predicted"/>